<organism evidence="2 3">
    <name type="scientific">Candidatus Gallionella acididurans</name>
    <dbReference type="NCBI Taxonomy" id="1796491"/>
    <lineage>
        <taxon>Bacteria</taxon>
        <taxon>Pseudomonadati</taxon>
        <taxon>Pseudomonadota</taxon>
        <taxon>Betaproteobacteria</taxon>
        <taxon>Nitrosomonadales</taxon>
        <taxon>Gallionellaceae</taxon>
        <taxon>Gallionella</taxon>
    </lineage>
</organism>
<dbReference type="SUPFAM" id="SSF47413">
    <property type="entry name" value="lambda repressor-like DNA-binding domains"/>
    <property type="match status" value="1"/>
</dbReference>
<dbReference type="InterPro" id="IPR010982">
    <property type="entry name" value="Lambda_DNA-bd_dom_sf"/>
</dbReference>
<proteinExistence type="predicted"/>
<gene>
    <name evidence="2" type="ORF">AWT59_1632</name>
</gene>
<dbReference type="Pfam" id="PF12844">
    <property type="entry name" value="HTH_19"/>
    <property type="match status" value="1"/>
</dbReference>
<protein>
    <submittedName>
        <fullName evidence="2">XRE family transcriptional regulator</fullName>
    </submittedName>
</protein>
<dbReference type="SMART" id="SM00530">
    <property type="entry name" value="HTH_XRE"/>
    <property type="match status" value="1"/>
</dbReference>
<dbReference type="GO" id="GO:0003677">
    <property type="term" value="F:DNA binding"/>
    <property type="evidence" value="ECO:0007669"/>
    <property type="project" value="InterPro"/>
</dbReference>
<name>A0A139BU25_9PROT</name>
<comment type="caution">
    <text evidence="2">The sequence shown here is derived from an EMBL/GenBank/DDBJ whole genome shotgun (WGS) entry which is preliminary data.</text>
</comment>
<feature type="domain" description="HTH cro/C1-type" evidence="1">
    <location>
        <begin position="25"/>
        <end position="78"/>
    </location>
</feature>
<accession>A0A139BU25</accession>
<dbReference type="InterPro" id="IPR001387">
    <property type="entry name" value="Cro/C1-type_HTH"/>
</dbReference>
<reference evidence="2 3" key="2">
    <citation type="submission" date="2016-03" db="EMBL/GenBank/DDBJ databases">
        <title>New uncultured bacterium of the family Gallionellaceae from acid mine drainage: description and reconstruction of genome based on metagenomic analysis of microbial community.</title>
        <authorList>
            <person name="Kadnikov V."/>
            <person name="Ivasenko D."/>
            <person name="Beletsky A."/>
            <person name="Mardanov A."/>
            <person name="Danilova E."/>
            <person name="Pimenov N."/>
            <person name="Karnachuk O."/>
            <person name="Ravin N."/>
        </authorList>
    </citation>
    <scope>NUCLEOTIDE SEQUENCE [LARGE SCALE GENOMIC DNA]</scope>
    <source>
        <strain evidence="2">ShG14-8</strain>
    </source>
</reference>
<dbReference type="Gene3D" id="1.10.260.40">
    <property type="entry name" value="lambda repressor-like DNA-binding domains"/>
    <property type="match status" value="1"/>
</dbReference>
<evidence type="ECO:0000313" key="3">
    <source>
        <dbReference type="Proteomes" id="UP000070578"/>
    </source>
</evidence>
<dbReference type="AlphaFoldDB" id="A0A139BU25"/>
<dbReference type="PROSITE" id="PS50943">
    <property type="entry name" value="HTH_CROC1"/>
    <property type="match status" value="1"/>
</dbReference>
<sequence>MTNTIKKTNLPPPVIDNLKHLGSRVAFARKIQQLRQDDLSSMAGISRSTLTEIEKGSPFVSIGSYMAILWALGIMNDILATDMSDEERRLVASDLPKRVRHG</sequence>
<evidence type="ECO:0000259" key="1">
    <source>
        <dbReference type="PROSITE" id="PS50943"/>
    </source>
</evidence>
<reference evidence="2 3" key="1">
    <citation type="submission" date="2016-02" db="EMBL/GenBank/DDBJ databases">
        <authorList>
            <person name="Wen L."/>
            <person name="He K."/>
            <person name="Yang H."/>
        </authorList>
    </citation>
    <scope>NUCLEOTIDE SEQUENCE [LARGE SCALE GENOMIC DNA]</scope>
    <source>
        <strain evidence="2">ShG14-8</strain>
    </source>
</reference>
<dbReference type="Proteomes" id="UP000070578">
    <property type="component" value="Unassembled WGS sequence"/>
</dbReference>
<dbReference type="EMBL" id="LSLI01000036">
    <property type="protein sequence ID" value="KXS32265.1"/>
    <property type="molecule type" value="Genomic_DNA"/>
</dbReference>
<dbReference type="CDD" id="cd00093">
    <property type="entry name" value="HTH_XRE"/>
    <property type="match status" value="1"/>
</dbReference>
<evidence type="ECO:0000313" key="2">
    <source>
        <dbReference type="EMBL" id="KXS32265.1"/>
    </source>
</evidence>